<sequence>MELSNKELQQITRLQEALLNIRLDRGRIGDLLAEVAALVQAKAAMGAWLDGGVPIIVTHRAGPQIETYFARVFDGVDVEGNLRATDPDLDRINLSRRRLGSGVYHENVLAERESVTRAAYFQEAFAPAGMHHVIGMTTRLAVGEALFAFGFEGDDDPGFVSGRTETLLRLLLPAFSFGFGAIDRAHRHQQRLDKAIAEARVPATLNRPGINGHHLHRDRAGTPLIRLPLPELSGEEGGQLQVSLDALHLEDLAAALAKRFALSPRQRETAELMLRGLTSREIAHQLGIRMNTARRHCEAVLQKAGVARRDQLAILSLSELVDG</sequence>
<dbReference type="InterPro" id="IPR036388">
    <property type="entry name" value="WH-like_DNA-bd_sf"/>
</dbReference>
<dbReference type="AlphaFoldDB" id="A0A1H7FM93"/>
<dbReference type="PROSITE" id="PS50043">
    <property type="entry name" value="HTH_LUXR_2"/>
    <property type="match status" value="1"/>
</dbReference>
<dbReference type="SUPFAM" id="SSF46894">
    <property type="entry name" value="C-terminal effector domain of the bipartite response regulators"/>
    <property type="match status" value="1"/>
</dbReference>
<reference evidence="3" key="1">
    <citation type="submission" date="2016-10" db="EMBL/GenBank/DDBJ databases">
        <authorList>
            <person name="Varghese N."/>
            <person name="Submissions S."/>
        </authorList>
    </citation>
    <scope>NUCLEOTIDE SEQUENCE [LARGE SCALE GENOMIC DNA]</scope>
    <source>
        <strain evidence="3">CGMCC 1.9150</strain>
    </source>
</reference>
<evidence type="ECO:0000313" key="3">
    <source>
        <dbReference type="Proteomes" id="UP000198807"/>
    </source>
</evidence>
<dbReference type="Gene3D" id="1.10.10.10">
    <property type="entry name" value="Winged helix-like DNA-binding domain superfamily/Winged helix DNA-binding domain"/>
    <property type="match status" value="1"/>
</dbReference>
<dbReference type="SMART" id="SM00421">
    <property type="entry name" value="HTH_LUXR"/>
    <property type="match status" value="1"/>
</dbReference>
<dbReference type="RefSeq" id="WP_170840031.1">
    <property type="nucleotide sequence ID" value="NZ_FOBC01000001.1"/>
</dbReference>
<dbReference type="GO" id="GO:0003677">
    <property type="term" value="F:DNA binding"/>
    <property type="evidence" value="ECO:0007669"/>
    <property type="project" value="InterPro"/>
</dbReference>
<feature type="domain" description="HTH luxR-type" evidence="1">
    <location>
        <begin position="255"/>
        <end position="320"/>
    </location>
</feature>
<dbReference type="GO" id="GO:0006355">
    <property type="term" value="P:regulation of DNA-templated transcription"/>
    <property type="evidence" value="ECO:0007669"/>
    <property type="project" value="InterPro"/>
</dbReference>
<dbReference type="STRING" id="650850.SAMN04488129_101146"/>
<proteinExistence type="predicted"/>
<evidence type="ECO:0000313" key="2">
    <source>
        <dbReference type="EMBL" id="SEK26357.1"/>
    </source>
</evidence>
<dbReference type="Pfam" id="PF00196">
    <property type="entry name" value="GerE"/>
    <property type="match status" value="1"/>
</dbReference>
<evidence type="ECO:0000259" key="1">
    <source>
        <dbReference type="PROSITE" id="PS50043"/>
    </source>
</evidence>
<organism evidence="2 3">
    <name type="scientific">Halomonas daqiaonensis</name>
    <dbReference type="NCBI Taxonomy" id="650850"/>
    <lineage>
        <taxon>Bacteria</taxon>
        <taxon>Pseudomonadati</taxon>
        <taxon>Pseudomonadota</taxon>
        <taxon>Gammaproteobacteria</taxon>
        <taxon>Oceanospirillales</taxon>
        <taxon>Halomonadaceae</taxon>
        <taxon>Halomonas</taxon>
    </lineage>
</organism>
<dbReference type="InterPro" id="IPR016032">
    <property type="entry name" value="Sig_transdc_resp-reg_C-effctor"/>
</dbReference>
<dbReference type="InterPro" id="IPR000792">
    <property type="entry name" value="Tscrpt_reg_LuxR_C"/>
</dbReference>
<dbReference type="PRINTS" id="PR00038">
    <property type="entry name" value="HTHLUXR"/>
</dbReference>
<dbReference type="Proteomes" id="UP000198807">
    <property type="component" value="Unassembled WGS sequence"/>
</dbReference>
<protein>
    <submittedName>
        <fullName evidence="2">Regulatory protein, luxR family</fullName>
    </submittedName>
</protein>
<gene>
    <name evidence="2" type="ORF">SAMN04488129_101146</name>
</gene>
<dbReference type="EMBL" id="FOBC01000001">
    <property type="protein sequence ID" value="SEK26357.1"/>
    <property type="molecule type" value="Genomic_DNA"/>
</dbReference>
<name>A0A1H7FM93_9GAMM</name>
<accession>A0A1H7FM93</accession>
<keyword evidence="3" id="KW-1185">Reference proteome</keyword>